<feature type="region of interest" description="Disordered" evidence="1">
    <location>
        <begin position="136"/>
        <end position="169"/>
    </location>
</feature>
<proteinExistence type="predicted"/>
<evidence type="ECO:0000313" key="2">
    <source>
        <dbReference type="EMBL" id="KIK62813.1"/>
    </source>
</evidence>
<accession>A0A0D0D152</accession>
<dbReference type="EMBL" id="KN834766">
    <property type="protein sequence ID" value="KIK62813.1"/>
    <property type="molecule type" value="Genomic_DNA"/>
</dbReference>
<protein>
    <recommendedName>
        <fullName evidence="4">CsbD-like domain-containing protein</fullName>
    </recommendedName>
</protein>
<reference evidence="2 3" key="1">
    <citation type="submission" date="2014-04" db="EMBL/GenBank/DDBJ databases">
        <title>Evolutionary Origins and Diversification of the Mycorrhizal Mutualists.</title>
        <authorList>
            <consortium name="DOE Joint Genome Institute"/>
            <consortium name="Mycorrhizal Genomics Consortium"/>
            <person name="Kohler A."/>
            <person name="Kuo A."/>
            <person name="Nagy L.G."/>
            <person name="Floudas D."/>
            <person name="Copeland A."/>
            <person name="Barry K.W."/>
            <person name="Cichocki N."/>
            <person name="Veneault-Fourrey C."/>
            <person name="LaButti K."/>
            <person name="Lindquist E.A."/>
            <person name="Lipzen A."/>
            <person name="Lundell T."/>
            <person name="Morin E."/>
            <person name="Murat C."/>
            <person name="Riley R."/>
            <person name="Ohm R."/>
            <person name="Sun H."/>
            <person name="Tunlid A."/>
            <person name="Henrissat B."/>
            <person name="Grigoriev I.V."/>
            <person name="Hibbett D.S."/>
            <person name="Martin F."/>
        </authorList>
    </citation>
    <scope>NUCLEOTIDE SEQUENCE [LARGE SCALE GENOMIC DNA]</scope>
    <source>
        <strain evidence="2 3">FD-317 M1</strain>
    </source>
</reference>
<name>A0A0D0D152_9AGAR</name>
<evidence type="ECO:0008006" key="4">
    <source>
        <dbReference type="Google" id="ProtNLM"/>
    </source>
</evidence>
<feature type="compositionally biased region" description="Basic and acidic residues" evidence="1">
    <location>
        <begin position="149"/>
        <end position="169"/>
    </location>
</feature>
<sequence>MSTLPRNTGTDHPARDTTAGAAVGGFAGHEAGHGHTARDTTLGGLAGHEVGHRGVDNTSGTHGNRDALLGAGTGAAVGHGSGHTARDAAIGGVGGEAVGRHQGNAADTGDTGSAGGGGNPSKMQGKLEEIQGKVEHEIGSVTGSTSMKMKGEDKTISGQREQDAARGHV</sequence>
<dbReference type="Proteomes" id="UP000053593">
    <property type="component" value="Unassembled WGS sequence"/>
</dbReference>
<keyword evidence="3" id="KW-1185">Reference proteome</keyword>
<feature type="compositionally biased region" description="Polar residues" evidence="1">
    <location>
        <begin position="1"/>
        <end position="10"/>
    </location>
</feature>
<evidence type="ECO:0000313" key="3">
    <source>
        <dbReference type="Proteomes" id="UP000053593"/>
    </source>
</evidence>
<feature type="region of interest" description="Disordered" evidence="1">
    <location>
        <begin position="1"/>
        <end position="83"/>
    </location>
</feature>
<dbReference type="SUPFAM" id="SSF69047">
    <property type="entry name" value="Hypothetical protein YjbJ"/>
    <property type="match status" value="1"/>
</dbReference>
<gene>
    <name evidence="2" type="ORF">GYMLUDRAFT_242451</name>
</gene>
<dbReference type="AlphaFoldDB" id="A0A0D0D152"/>
<feature type="region of interest" description="Disordered" evidence="1">
    <location>
        <begin position="95"/>
        <end position="124"/>
    </location>
</feature>
<dbReference type="InterPro" id="IPR036629">
    <property type="entry name" value="YjbJ_sf"/>
</dbReference>
<organism evidence="2 3">
    <name type="scientific">Collybiopsis luxurians FD-317 M1</name>
    <dbReference type="NCBI Taxonomy" id="944289"/>
    <lineage>
        <taxon>Eukaryota</taxon>
        <taxon>Fungi</taxon>
        <taxon>Dikarya</taxon>
        <taxon>Basidiomycota</taxon>
        <taxon>Agaricomycotina</taxon>
        <taxon>Agaricomycetes</taxon>
        <taxon>Agaricomycetidae</taxon>
        <taxon>Agaricales</taxon>
        <taxon>Marasmiineae</taxon>
        <taxon>Omphalotaceae</taxon>
        <taxon>Collybiopsis</taxon>
        <taxon>Collybiopsis luxurians</taxon>
    </lineage>
</organism>
<dbReference type="HOGENOM" id="CLU_1578697_0_0_1"/>
<evidence type="ECO:0000256" key="1">
    <source>
        <dbReference type="SAM" id="MobiDB-lite"/>
    </source>
</evidence>
<feature type="compositionally biased region" description="Gly residues" evidence="1">
    <location>
        <begin position="71"/>
        <end position="81"/>
    </location>
</feature>